<dbReference type="AlphaFoldDB" id="A4S1F3"/>
<keyword evidence="3" id="KW-1185">Reference proteome</keyword>
<dbReference type="GO" id="GO:0042273">
    <property type="term" value="P:ribosomal large subunit biogenesis"/>
    <property type="evidence" value="ECO:0007669"/>
    <property type="project" value="TreeGrafter"/>
</dbReference>
<dbReference type="RefSeq" id="XP_001419356.1">
    <property type="nucleotide sequence ID" value="XM_001419319.1"/>
</dbReference>
<reference evidence="2 3" key="1">
    <citation type="journal article" date="2007" name="Proc. Natl. Acad. Sci. U.S.A.">
        <title>The tiny eukaryote Ostreococcus provides genomic insights into the paradox of plankton speciation.</title>
        <authorList>
            <person name="Palenik B."/>
            <person name="Grimwood J."/>
            <person name="Aerts A."/>
            <person name="Rouze P."/>
            <person name="Salamov A."/>
            <person name="Putnam N."/>
            <person name="Dupont C."/>
            <person name="Jorgensen R."/>
            <person name="Derelle E."/>
            <person name="Rombauts S."/>
            <person name="Zhou K."/>
            <person name="Otillar R."/>
            <person name="Merchant S.S."/>
            <person name="Podell S."/>
            <person name="Gaasterland T."/>
            <person name="Napoli C."/>
            <person name="Gendler K."/>
            <person name="Manuell A."/>
            <person name="Tai V."/>
            <person name="Vallon O."/>
            <person name="Piganeau G."/>
            <person name="Jancek S."/>
            <person name="Heijde M."/>
            <person name="Jabbari K."/>
            <person name="Bowler C."/>
            <person name="Lohr M."/>
            <person name="Robbens S."/>
            <person name="Werner G."/>
            <person name="Dubchak I."/>
            <person name="Pazour G.J."/>
            <person name="Ren Q."/>
            <person name="Paulsen I."/>
            <person name="Delwiche C."/>
            <person name="Schmutz J."/>
            <person name="Rokhsar D."/>
            <person name="Van de Peer Y."/>
            <person name="Moreau H."/>
            <person name="Grigoriev I.V."/>
        </authorList>
    </citation>
    <scope>NUCLEOTIDE SEQUENCE [LARGE SCALE GENOMIC DNA]</scope>
    <source>
        <strain evidence="2 3">CCE9901</strain>
    </source>
</reference>
<proteinExistence type="predicted"/>
<evidence type="ECO:0000313" key="2">
    <source>
        <dbReference type="EMBL" id="ABO97649.1"/>
    </source>
</evidence>
<dbReference type="PANTHER" id="PTHR13182">
    <property type="entry name" value="ZINC FINGER PROTEIN 622"/>
    <property type="match status" value="1"/>
</dbReference>
<dbReference type="EMBL" id="CP000588">
    <property type="protein sequence ID" value="ABO97649.1"/>
    <property type="molecule type" value="Genomic_DNA"/>
</dbReference>
<accession>A4S1F3</accession>
<dbReference type="GeneID" id="5003461"/>
<dbReference type="InterPro" id="IPR040025">
    <property type="entry name" value="Znf622/Rei1/Reh1"/>
</dbReference>
<dbReference type="eggNOG" id="KOG2785">
    <property type="taxonomic scope" value="Eukaryota"/>
</dbReference>
<dbReference type="GO" id="GO:0030687">
    <property type="term" value="C:preribosome, large subunit precursor"/>
    <property type="evidence" value="ECO:0007669"/>
    <property type="project" value="TreeGrafter"/>
</dbReference>
<organism evidence="2 3">
    <name type="scientific">Ostreococcus lucimarinus (strain CCE9901)</name>
    <dbReference type="NCBI Taxonomy" id="436017"/>
    <lineage>
        <taxon>Eukaryota</taxon>
        <taxon>Viridiplantae</taxon>
        <taxon>Chlorophyta</taxon>
        <taxon>Mamiellophyceae</taxon>
        <taxon>Mamiellales</taxon>
        <taxon>Bathycoccaceae</taxon>
        <taxon>Ostreococcus</taxon>
    </lineage>
</organism>
<evidence type="ECO:0008006" key="4">
    <source>
        <dbReference type="Google" id="ProtNLM"/>
    </source>
</evidence>
<gene>
    <name evidence="2" type="ORF">OSTLU_33079</name>
</gene>
<dbReference type="STRING" id="436017.A4S1F3"/>
<feature type="compositionally biased region" description="Acidic residues" evidence="1">
    <location>
        <begin position="137"/>
        <end position="159"/>
    </location>
</feature>
<evidence type="ECO:0000313" key="3">
    <source>
        <dbReference type="Proteomes" id="UP000001568"/>
    </source>
</evidence>
<evidence type="ECO:0000256" key="1">
    <source>
        <dbReference type="SAM" id="MobiDB-lite"/>
    </source>
</evidence>
<dbReference type="Proteomes" id="UP000001568">
    <property type="component" value="Chromosome 8"/>
</dbReference>
<feature type="region of interest" description="Disordered" evidence="1">
    <location>
        <begin position="128"/>
        <end position="159"/>
    </location>
</feature>
<dbReference type="KEGG" id="olu:OSTLU_33079"/>
<dbReference type="HOGENOM" id="CLU_916273_0_0_1"/>
<dbReference type="OMA" id="QRFEKWA"/>
<protein>
    <recommendedName>
        <fullName evidence="4">ZN622/Rei1/Reh1 zinc finger C2H2-type domain-containing protein</fullName>
    </recommendedName>
</protein>
<sequence>MSDTGAGLTCHTAPGVVFDTMDALKLHYKSDWHRYNLKRGVAGLPVVGKDLFDRVMTQAAAQEAASKKRSEGGTAKAGKSHLKRKDELPRSVLRAQRFEKWAEAHKETLAKVDAYIARGEEVPEALLDEISRRRGEEDDDDDDVDEYDGEWEEMDEDETQEALANIERAAQEAESSDEDMDDDAPAFSMEELTNGPVRLADNGYELIIIGADGKAKRIGPREFRRYYKQNHRPSDSRDSVRANARHAGMQVSSDGVCRGSGGGITRRDYPTLPTQISLVHRRAQRALRKYQGDLMVMGGSANKKFDMSGRNAKTKLPKACPY</sequence>
<feature type="region of interest" description="Disordered" evidence="1">
    <location>
        <begin position="63"/>
        <end position="88"/>
    </location>
</feature>
<dbReference type="Gramene" id="ABO97649">
    <property type="protein sequence ID" value="ABO97649"/>
    <property type="gene ID" value="OSTLU_33079"/>
</dbReference>
<name>A4S1F3_OSTLU</name>
<dbReference type="OrthoDB" id="19329at2759"/>
<dbReference type="PANTHER" id="PTHR13182:SF8">
    <property type="entry name" value="CYTOPLASMIC 60S SUBUNIT BIOGENESIS FACTOR ZNF622"/>
    <property type="match status" value="1"/>
</dbReference>